<dbReference type="eggNOG" id="COG4941">
    <property type="taxonomic scope" value="Bacteria"/>
</dbReference>
<evidence type="ECO:0000313" key="4">
    <source>
        <dbReference type="Proteomes" id="UP000017746"/>
    </source>
</evidence>
<dbReference type="GO" id="GO:0006352">
    <property type="term" value="P:DNA-templated transcription initiation"/>
    <property type="evidence" value="ECO:0007669"/>
    <property type="project" value="InterPro"/>
</dbReference>
<organism evidence="3 4">
    <name type="scientific">Actinoplanes friuliensis DSM 7358</name>
    <dbReference type="NCBI Taxonomy" id="1246995"/>
    <lineage>
        <taxon>Bacteria</taxon>
        <taxon>Bacillati</taxon>
        <taxon>Actinomycetota</taxon>
        <taxon>Actinomycetes</taxon>
        <taxon>Micromonosporales</taxon>
        <taxon>Micromonosporaceae</taxon>
        <taxon>Actinoplanes</taxon>
    </lineage>
</organism>
<dbReference type="Pfam" id="PF20239">
    <property type="entry name" value="DUF6596"/>
    <property type="match status" value="1"/>
</dbReference>
<dbReference type="KEGG" id="afs:AFR_04340"/>
<dbReference type="PANTHER" id="PTHR47756">
    <property type="entry name" value="BLL6612 PROTEIN-RELATED"/>
    <property type="match status" value="1"/>
</dbReference>
<dbReference type="AlphaFoldDB" id="U5VQS8"/>
<name>U5VQS8_9ACTN</name>
<dbReference type="RefSeq" id="WP_023358108.1">
    <property type="nucleotide sequence ID" value="NC_022657.1"/>
</dbReference>
<dbReference type="InterPro" id="IPR007627">
    <property type="entry name" value="RNA_pol_sigma70_r2"/>
</dbReference>
<feature type="domain" description="DUF6596" evidence="2">
    <location>
        <begin position="169"/>
        <end position="270"/>
    </location>
</feature>
<protein>
    <submittedName>
        <fullName evidence="3">RNA polymerase, sigma-24 subunit, ecf subfamily protein</fullName>
    </submittedName>
</protein>
<dbReference type="Pfam" id="PF13181">
    <property type="entry name" value="TPR_8"/>
    <property type="match status" value="1"/>
</dbReference>
<dbReference type="Proteomes" id="UP000017746">
    <property type="component" value="Chromosome"/>
</dbReference>
<gene>
    <name evidence="3" type="ORF">AFR_04340</name>
</gene>
<sequence>MSDVLDQVWRSDAAGMLGVLARRLGDLDRAEEALQDAVAEALLRWDAEGVPENPSGWLVTTAWRKAVDRLRREANGREKLAVLARTPPPEPSGDDRLALIFACCHPALAEPAQMALTLNAVAGLPAETVAAAFLLPQATMAQRLVRAKRLLRDRGVRVEVPQPEEYAARLPAVLTVLYLIYNEGYLATSRDAPQRRDLAREALDLARQLTGLMPAEPEVAGLAALLELHEARAATRFDAEERLVLLEDQDRSAWDHSLIHAAVRRLARAAAYDRPGPYQLEAAIAAQHALAPSYEKTNWGVLRTLYDSLRMLRPSPVVLLSRAVALGFVDGPAVALAEVDALAERLEGYRLWHATRADLLLRLGRKEEAVEATRRALALATNPAERDLLARRLDNLGA</sequence>
<keyword evidence="4" id="KW-1185">Reference proteome</keyword>
<dbReference type="InterPro" id="IPR019734">
    <property type="entry name" value="TPR_rpt"/>
</dbReference>
<dbReference type="InterPro" id="IPR046531">
    <property type="entry name" value="DUF6596"/>
</dbReference>
<accession>U5VQS8</accession>
<reference evidence="3 4" key="1">
    <citation type="journal article" date="2014" name="J. Biotechnol.">
        <title>Complete genome sequence of the actinobacterium Actinoplanes friuliensis HAG 010964, producer of the lipopeptide antibiotic friulimycin.</title>
        <authorList>
            <person name="Ruckert C."/>
            <person name="Szczepanowski R."/>
            <person name="Albersmeier A."/>
            <person name="Goesmann A."/>
            <person name="Fischer N."/>
            <person name="Steinkamper A."/>
            <person name="Puhler A."/>
            <person name="Biener R."/>
            <person name="Schwartz D."/>
            <person name="Kalinowski J."/>
        </authorList>
    </citation>
    <scope>NUCLEOTIDE SEQUENCE [LARGE SCALE GENOMIC DNA]</scope>
    <source>
        <strain evidence="3 4">DSM 7358</strain>
    </source>
</reference>
<dbReference type="InterPro" id="IPR013325">
    <property type="entry name" value="RNA_pol_sigma_r2"/>
</dbReference>
<dbReference type="InterPro" id="IPR011990">
    <property type="entry name" value="TPR-like_helical_dom_sf"/>
</dbReference>
<dbReference type="PANTHER" id="PTHR47756:SF2">
    <property type="entry name" value="BLL6612 PROTEIN"/>
    <property type="match status" value="1"/>
</dbReference>
<dbReference type="EMBL" id="CP006272">
    <property type="protein sequence ID" value="AGZ39157.1"/>
    <property type="molecule type" value="Genomic_DNA"/>
</dbReference>
<feature type="domain" description="RNA polymerase sigma-70 region 2" evidence="1">
    <location>
        <begin position="17"/>
        <end position="74"/>
    </location>
</feature>
<proteinExistence type="predicted"/>
<evidence type="ECO:0000313" key="3">
    <source>
        <dbReference type="EMBL" id="AGZ39157.1"/>
    </source>
</evidence>
<dbReference type="SUPFAM" id="SSF88946">
    <property type="entry name" value="Sigma2 domain of RNA polymerase sigma factors"/>
    <property type="match status" value="1"/>
</dbReference>
<dbReference type="PATRIC" id="fig|1246995.3.peg.876"/>
<evidence type="ECO:0000259" key="1">
    <source>
        <dbReference type="Pfam" id="PF04542"/>
    </source>
</evidence>
<dbReference type="SUPFAM" id="SSF88659">
    <property type="entry name" value="Sigma3 and sigma4 domains of RNA polymerase sigma factors"/>
    <property type="match status" value="1"/>
</dbReference>
<dbReference type="Gene3D" id="1.10.1740.10">
    <property type="match status" value="1"/>
</dbReference>
<dbReference type="GO" id="GO:0003700">
    <property type="term" value="F:DNA-binding transcription factor activity"/>
    <property type="evidence" value="ECO:0007669"/>
    <property type="project" value="InterPro"/>
</dbReference>
<dbReference type="STRING" id="1246995.AFR_04340"/>
<dbReference type="HOGENOM" id="CLU_035311_1_0_11"/>
<dbReference type="InterPro" id="IPR013324">
    <property type="entry name" value="RNA_pol_sigma_r3/r4-like"/>
</dbReference>
<dbReference type="Pfam" id="PF04542">
    <property type="entry name" value="Sigma70_r2"/>
    <property type="match status" value="1"/>
</dbReference>
<evidence type="ECO:0000259" key="2">
    <source>
        <dbReference type="Pfam" id="PF20239"/>
    </source>
</evidence>
<dbReference type="SUPFAM" id="SSF48452">
    <property type="entry name" value="TPR-like"/>
    <property type="match status" value="1"/>
</dbReference>